<name>F2NND6_MARHT</name>
<feature type="domain" description="PatA-like N-terminal" evidence="1">
    <location>
        <begin position="3"/>
        <end position="95"/>
    </location>
</feature>
<dbReference type="AlphaFoldDB" id="F2NND6"/>
<protein>
    <recommendedName>
        <fullName evidence="1">PatA-like N-terminal domain-containing protein</fullName>
    </recommendedName>
</protein>
<reference evidence="2 3" key="1">
    <citation type="journal article" date="2012" name="Stand. Genomic Sci.">
        <title>Complete genome sequence of the aerobic, heterotroph Marinithermus hydrothermalis type strain (T1(T)) from a deep-sea hydrothermal vent chimney.</title>
        <authorList>
            <person name="Copeland A."/>
            <person name="Gu W."/>
            <person name="Yasawong M."/>
            <person name="Lapidus A."/>
            <person name="Lucas S."/>
            <person name="Deshpande S."/>
            <person name="Pagani I."/>
            <person name="Tapia R."/>
            <person name="Cheng J.F."/>
            <person name="Goodwin L.A."/>
            <person name="Pitluck S."/>
            <person name="Liolios K."/>
            <person name="Ivanova N."/>
            <person name="Mavromatis K."/>
            <person name="Mikhailova N."/>
            <person name="Pati A."/>
            <person name="Chen A."/>
            <person name="Palaniappan K."/>
            <person name="Land M."/>
            <person name="Pan C."/>
            <person name="Brambilla E.M."/>
            <person name="Rohde M."/>
            <person name="Tindall B.J."/>
            <person name="Sikorski J."/>
            <person name="Goker M."/>
            <person name="Detter J.C."/>
            <person name="Bristow J."/>
            <person name="Eisen J.A."/>
            <person name="Markowitz V."/>
            <person name="Hugenholtz P."/>
            <person name="Kyrpides N.C."/>
            <person name="Klenk H.P."/>
            <person name="Woyke T."/>
        </authorList>
    </citation>
    <scope>NUCLEOTIDE SEQUENCE [LARGE SCALE GENOMIC DNA]</scope>
    <source>
        <strain evidence="3">DSM 14884 / JCM 11576 / T1</strain>
    </source>
</reference>
<dbReference type="Pfam" id="PF14332">
    <property type="entry name" value="DUF4388"/>
    <property type="match status" value="1"/>
</dbReference>
<evidence type="ECO:0000259" key="1">
    <source>
        <dbReference type="Pfam" id="PF14332"/>
    </source>
</evidence>
<organism evidence="2 3">
    <name type="scientific">Marinithermus hydrothermalis (strain DSM 14884 / JCM 11576 / T1)</name>
    <dbReference type="NCBI Taxonomy" id="869210"/>
    <lineage>
        <taxon>Bacteria</taxon>
        <taxon>Thermotogati</taxon>
        <taxon>Deinococcota</taxon>
        <taxon>Deinococci</taxon>
        <taxon>Thermales</taxon>
        <taxon>Thermaceae</taxon>
        <taxon>Marinithermus</taxon>
    </lineage>
</organism>
<dbReference type="STRING" id="869210.Marky_0216"/>
<evidence type="ECO:0000313" key="2">
    <source>
        <dbReference type="EMBL" id="AEB10977.1"/>
    </source>
</evidence>
<gene>
    <name evidence="2" type="ordered locus">Marky_0216</name>
</gene>
<dbReference type="KEGG" id="mhd:Marky_0216"/>
<accession>F2NND6</accession>
<evidence type="ECO:0000313" key="3">
    <source>
        <dbReference type="Proteomes" id="UP000007030"/>
    </source>
</evidence>
<dbReference type="HOGENOM" id="CLU_1037607_0_0_0"/>
<dbReference type="eggNOG" id="ENOG5031S5X">
    <property type="taxonomic scope" value="Bacteria"/>
</dbReference>
<dbReference type="InterPro" id="IPR025497">
    <property type="entry name" value="PatA-like_N"/>
</dbReference>
<proteinExistence type="predicted"/>
<keyword evidence="3" id="KW-1185">Reference proteome</keyword>
<dbReference type="EMBL" id="CP002630">
    <property type="protein sequence ID" value="AEB10977.1"/>
    <property type="molecule type" value="Genomic_DNA"/>
</dbReference>
<dbReference type="Proteomes" id="UP000007030">
    <property type="component" value="Chromosome"/>
</dbReference>
<sequence length="265" mass="29320">MFKGNVSDFPLGTLVQTLCAAGRSGVLVVRPPWFEGRVRLAGGRVVHAVVEAREGMPALALLAGLKRAPFEFLVQEEPDGRTTIETTTELLLTHLLEATARWEALKHIPEDWGEVLRLRDGNGQQQLRPEDVQVLSLAEGQSVWRVLVHGEVPPLEVAVSLDRLIASGVLRSVPPLAFEAQRLVALPLYGPERGVAYVDEALYNEWARALKRGFGVRVRTPKGVEATFALKARAGIPQRIMLNDKDLRQLRLGRGVELEVWPEVL</sequence>
<dbReference type="RefSeq" id="WP_013703032.1">
    <property type="nucleotide sequence ID" value="NC_015387.1"/>
</dbReference>
<dbReference type="OrthoDB" id="31431at2"/>